<dbReference type="Proteomes" id="UP000827986">
    <property type="component" value="Unassembled WGS sequence"/>
</dbReference>
<evidence type="ECO:0000313" key="3">
    <source>
        <dbReference type="Proteomes" id="UP000827986"/>
    </source>
</evidence>
<proteinExistence type="predicted"/>
<sequence length="100" mass="11855">MDLEHCVVCMDLLLQCLIHGTFCAYHASVSALEIDHLIMQRQCPLKYREPHWIHPQSAHMRHLQRLNTCPIIEKELKSRRRKGREKIRDRGEENICLIIS</sequence>
<feature type="chain" id="PRO_5039084744" description="Recombination activating protein 1" evidence="1">
    <location>
        <begin position="24"/>
        <end position="100"/>
    </location>
</feature>
<evidence type="ECO:0000313" key="2">
    <source>
        <dbReference type="EMBL" id="KAH1185167.1"/>
    </source>
</evidence>
<dbReference type="AlphaFoldDB" id="A0A9D3XSC5"/>
<evidence type="ECO:0008006" key="4">
    <source>
        <dbReference type="Google" id="ProtNLM"/>
    </source>
</evidence>
<keyword evidence="1" id="KW-0732">Signal</keyword>
<accession>A0A9D3XSC5</accession>
<keyword evidence="3" id="KW-1185">Reference proteome</keyword>
<reference evidence="2" key="1">
    <citation type="submission" date="2021-09" db="EMBL/GenBank/DDBJ databases">
        <title>The genome of Mauremys mutica provides insights into the evolution of semi-aquatic lifestyle.</title>
        <authorList>
            <person name="Gong S."/>
            <person name="Gao Y."/>
        </authorList>
    </citation>
    <scope>NUCLEOTIDE SEQUENCE</scope>
    <source>
        <strain evidence="2">MM-2020</strain>
        <tissue evidence="2">Muscle</tissue>
    </source>
</reference>
<protein>
    <recommendedName>
        <fullName evidence="4">Recombination activating protein 1</fullName>
    </recommendedName>
</protein>
<name>A0A9D3XSC5_9SAUR</name>
<gene>
    <name evidence="2" type="ORF">KIL84_017916</name>
</gene>
<evidence type="ECO:0000256" key="1">
    <source>
        <dbReference type="SAM" id="SignalP"/>
    </source>
</evidence>
<comment type="caution">
    <text evidence="2">The sequence shown here is derived from an EMBL/GenBank/DDBJ whole genome shotgun (WGS) entry which is preliminary data.</text>
</comment>
<organism evidence="2 3">
    <name type="scientific">Mauremys mutica</name>
    <name type="common">yellowpond turtle</name>
    <dbReference type="NCBI Taxonomy" id="74926"/>
    <lineage>
        <taxon>Eukaryota</taxon>
        <taxon>Metazoa</taxon>
        <taxon>Chordata</taxon>
        <taxon>Craniata</taxon>
        <taxon>Vertebrata</taxon>
        <taxon>Euteleostomi</taxon>
        <taxon>Archelosauria</taxon>
        <taxon>Testudinata</taxon>
        <taxon>Testudines</taxon>
        <taxon>Cryptodira</taxon>
        <taxon>Durocryptodira</taxon>
        <taxon>Testudinoidea</taxon>
        <taxon>Geoemydidae</taxon>
        <taxon>Geoemydinae</taxon>
        <taxon>Mauremys</taxon>
    </lineage>
</organism>
<dbReference type="EMBL" id="JAHDVG010000463">
    <property type="protein sequence ID" value="KAH1185167.1"/>
    <property type="molecule type" value="Genomic_DNA"/>
</dbReference>
<feature type="signal peptide" evidence="1">
    <location>
        <begin position="1"/>
        <end position="23"/>
    </location>
</feature>